<name>A0A837G236_9VIBR</name>
<dbReference type="AlphaFoldDB" id="A0A837G236"/>
<accession>A0A837G236</accession>
<sequence>MAENRTPTTKPVRAARKNSIHEFTLLSILTYIIDIRRRTVVAHRAQTVCISKKIPCNVCSIFMTDKRYESSCLNPLQTHLESSQTLNLLVFEPLPAKSLLTGLGSNNQGKKNKKAP</sequence>
<proteinExistence type="predicted"/>
<evidence type="ECO:0000313" key="1">
    <source>
        <dbReference type="EMBL" id="KJY68798.1"/>
    </source>
</evidence>
<comment type="caution">
    <text evidence="1">The sequence shown here is derived from an EMBL/GenBank/DDBJ whole genome shotgun (WGS) entry which is preliminary data.</text>
</comment>
<organism evidence="1">
    <name type="scientific">Vibrio coralliilyticus</name>
    <dbReference type="NCBI Taxonomy" id="190893"/>
    <lineage>
        <taxon>Bacteria</taxon>
        <taxon>Pseudomonadati</taxon>
        <taxon>Pseudomonadota</taxon>
        <taxon>Gammaproteobacteria</taxon>
        <taxon>Vibrionales</taxon>
        <taxon>Vibrionaceae</taxon>
        <taxon>Vibrio</taxon>
    </lineage>
</organism>
<gene>
    <name evidence="1" type="ORF">TW71_19795</name>
</gene>
<protein>
    <submittedName>
        <fullName evidence="1">Uncharacterized protein</fullName>
    </submittedName>
</protein>
<dbReference type="EMBL" id="JXXR01000021">
    <property type="protein sequence ID" value="KJY68798.1"/>
    <property type="molecule type" value="Genomic_DNA"/>
</dbReference>
<reference evidence="1" key="1">
    <citation type="journal article" date="2015" name="BMC Genomics">
        <title>Genome mining reveals unlocked bioactive potential of marine Gram-negative bacteria.</title>
        <authorList>
            <person name="Machado H."/>
            <person name="Sonnenschein E.C."/>
            <person name="Melchiorsen J."/>
            <person name="Gram L."/>
        </authorList>
    </citation>
    <scope>NUCLEOTIDE SEQUENCE</scope>
    <source>
        <strain evidence="1">S2052</strain>
    </source>
</reference>